<dbReference type="Proteomes" id="UP000657918">
    <property type="component" value="Chromosome 4"/>
</dbReference>
<organism evidence="5 6">
    <name type="scientific">Salix dunnii</name>
    <dbReference type="NCBI Taxonomy" id="1413687"/>
    <lineage>
        <taxon>Eukaryota</taxon>
        <taxon>Viridiplantae</taxon>
        <taxon>Streptophyta</taxon>
        <taxon>Embryophyta</taxon>
        <taxon>Tracheophyta</taxon>
        <taxon>Spermatophyta</taxon>
        <taxon>Magnoliopsida</taxon>
        <taxon>eudicotyledons</taxon>
        <taxon>Gunneridae</taxon>
        <taxon>Pentapetalae</taxon>
        <taxon>rosids</taxon>
        <taxon>fabids</taxon>
        <taxon>Malpighiales</taxon>
        <taxon>Salicaceae</taxon>
        <taxon>Saliceae</taxon>
        <taxon>Salix</taxon>
    </lineage>
</organism>
<dbReference type="PANTHER" id="PTHR19961:SF62">
    <property type="entry name" value="FIMBRIN-1"/>
    <property type="match status" value="1"/>
</dbReference>
<dbReference type="SUPFAM" id="SSF47576">
    <property type="entry name" value="Calponin-homology domain, CH-domain"/>
    <property type="match status" value="2"/>
</dbReference>
<reference evidence="5 6" key="1">
    <citation type="submission" date="2020-10" db="EMBL/GenBank/DDBJ databases">
        <title>Plant Genome Project.</title>
        <authorList>
            <person name="Zhang R.-G."/>
        </authorList>
    </citation>
    <scope>NUCLEOTIDE SEQUENCE [LARGE SCALE GENOMIC DNA]</scope>
    <source>
        <strain evidence="5">FAFU-HL-1</strain>
        <tissue evidence="5">Leaf</tissue>
    </source>
</reference>
<dbReference type="InterPro" id="IPR036872">
    <property type="entry name" value="CH_dom_sf"/>
</dbReference>
<name>A0A835N2V2_9ROSI</name>
<keyword evidence="6" id="KW-1185">Reference proteome</keyword>
<sequence>MELGVIRDLQGQATAKSGASKQSSSFLKATTMTLFTISESEKASYFYQIYSYLGDHPFLKQFLPIDPATKSLFILVKDGVLLCKLINIVVPGRIDGWPVNIRSHGLGCTVVNIRTQDLVEGRVLLKWMNFHPKKAGYEKPVLNFAFDLKDGKDYAYLLDILAPDHCNPSMLDTKDPKERARTNSDFDAKPMVMLLGQYSTGKTTFIKHLLKSSYPGAHIGPEPTTDRFVAVMFMKVLKNQNYWNLTSGELPFPFNQCSNFLLLYQQFGPILVLFHTSSSQATAKSGASKQSSSFLKATTMTLFTISESEKSSYVDQIYSYLGDHPFLKQFLPIYPATQDLFNLVKDGVLLCKLINIVVLGGIDERAVNIRTHGIGWTVVNIRTQDLVEGRPQTWKSLET</sequence>
<comment type="caution">
    <text evidence="5">The sequence shown here is derived from an EMBL/GenBank/DDBJ whole genome shotgun (WGS) entry which is preliminary data.</text>
</comment>
<keyword evidence="2" id="KW-0677">Repeat</keyword>
<dbReference type="InterPro" id="IPR039959">
    <property type="entry name" value="Fimbrin/Plastin"/>
</dbReference>
<evidence type="ECO:0000313" key="5">
    <source>
        <dbReference type="EMBL" id="KAF9684261.1"/>
    </source>
</evidence>
<keyword evidence="3" id="KW-0009">Actin-binding</keyword>
<proteinExistence type="predicted"/>
<dbReference type="Gene3D" id="3.40.50.300">
    <property type="entry name" value="P-loop containing nucleotide triphosphate hydrolases"/>
    <property type="match status" value="1"/>
</dbReference>
<dbReference type="GO" id="GO:0051015">
    <property type="term" value="F:actin filament binding"/>
    <property type="evidence" value="ECO:0007669"/>
    <property type="project" value="InterPro"/>
</dbReference>
<evidence type="ECO:0000259" key="4">
    <source>
        <dbReference type="Pfam" id="PF00307"/>
    </source>
</evidence>
<dbReference type="InterPro" id="IPR027417">
    <property type="entry name" value="P-loop_NTPase"/>
</dbReference>
<evidence type="ECO:0000256" key="3">
    <source>
        <dbReference type="ARBA" id="ARBA00023203"/>
    </source>
</evidence>
<evidence type="ECO:0000256" key="2">
    <source>
        <dbReference type="ARBA" id="ARBA00022737"/>
    </source>
</evidence>
<evidence type="ECO:0000256" key="1">
    <source>
        <dbReference type="ARBA" id="ARBA00011385"/>
    </source>
</evidence>
<protein>
    <recommendedName>
        <fullName evidence="4">Calponin-homology (CH) domain-containing protein</fullName>
    </recommendedName>
</protein>
<dbReference type="EMBL" id="JADGMS010000004">
    <property type="protein sequence ID" value="KAF9684261.1"/>
    <property type="molecule type" value="Genomic_DNA"/>
</dbReference>
<dbReference type="GO" id="GO:0051017">
    <property type="term" value="P:actin filament bundle assembly"/>
    <property type="evidence" value="ECO:0007669"/>
    <property type="project" value="InterPro"/>
</dbReference>
<dbReference type="GO" id="GO:0005884">
    <property type="term" value="C:actin filament"/>
    <property type="evidence" value="ECO:0007669"/>
    <property type="project" value="TreeGrafter"/>
</dbReference>
<dbReference type="SUPFAM" id="SSF52540">
    <property type="entry name" value="P-loop containing nucleoside triphosphate hydrolases"/>
    <property type="match status" value="1"/>
</dbReference>
<dbReference type="AlphaFoldDB" id="A0A835N2V2"/>
<dbReference type="GO" id="GO:0005737">
    <property type="term" value="C:cytoplasm"/>
    <property type="evidence" value="ECO:0007669"/>
    <property type="project" value="TreeGrafter"/>
</dbReference>
<dbReference type="PANTHER" id="PTHR19961">
    <property type="entry name" value="FIMBRIN/PLASTIN"/>
    <property type="match status" value="1"/>
</dbReference>
<dbReference type="Gene3D" id="1.10.418.10">
    <property type="entry name" value="Calponin-like domain"/>
    <property type="match status" value="3"/>
</dbReference>
<comment type="subunit">
    <text evidence="1">Interacts with F-actin.</text>
</comment>
<feature type="domain" description="Calponin-homology (CH)" evidence="4">
    <location>
        <begin position="123"/>
        <end position="180"/>
    </location>
</feature>
<dbReference type="GO" id="GO:0032432">
    <property type="term" value="C:actin filament bundle"/>
    <property type="evidence" value="ECO:0007669"/>
    <property type="project" value="TreeGrafter"/>
</dbReference>
<gene>
    <name evidence="5" type="ORF">SADUNF_Sadunf04G0099500</name>
</gene>
<dbReference type="Pfam" id="PF00307">
    <property type="entry name" value="CH"/>
    <property type="match status" value="1"/>
</dbReference>
<evidence type="ECO:0000313" key="6">
    <source>
        <dbReference type="Proteomes" id="UP000657918"/>
    </source>
</evidence>
<dbReference type="GO" id="GO:0051639">
    <property type="term" value="P:actin filament network formation"/>
    <property type="evidence" value="ECO:0007669"/>
    <property type="project" value="TreeGrafter"/>
</dbReference>
<dbReference type="OrthoDB" id="1544432at2759"/>
<accession>A0A835N2V2</accession>
<dbReference type="InterPro" id="IPR001715">
    <property type="entry name" value="CH_dom"/>
</dbReference>